<name>A0A0C3ITH2_PISTI</name>
<organism evidence="2 3">
    <name type="scientific">Pisolithus tinctorius Marx 270</name>
    <dbReference type="NCBI Taxonomy" id="870435"/>
    <lineage>
        <taxon>Eukaryota</taxon>
        <taxon>Fungi</taxon>
        <taxon>Dikarya</taxon>
        <taxon>Basidiomycota</taxon>
        <taxon>Agaricomycotina</taxon>
        <taxon>Agaricomycetes</taxon>
        <taxon>Agaricomycetidae</taxon>
        <taxon>Boletales</taxon>
        <taxon>Sclerodermatineae</taxon>
        <taxon>Pisolithaceae</taxon>
        <taxon>Pisolithus</taxon>
    </lineage>
</organism>
<sequence length="57" mass="6141">MALGSGTPLLLFALLQAHTFGEESLLIYEEGCNLKVFGNTFILLGSSLGALRFKKIP</sequence>
<evidence type="ECO:0000313" key="3">
    <source>
        <dbReference type="Proteomes" id="UP000054217"/>
    </source>
</evidence>
<dbReference type="AlphaFoldDB" id="A0A0C3ITH2"/>
<feature type="signal peptide" evidence="1">
    <location>
        <begin position="1"/>
        <end position="21"/>
    </location>
</feature>
<reference evidence="3" key="2">
    <citation type="submission" date="2015-01" db="EMBL/GenBank/DDBJ databases">
        <title>Evolutionary Origins and Diversification of the Mycorrhizal Mutualists.</title>
        <authorList>
            <consortium name="DOE Joint Genome Institute"/>
            <consortium name="Mycorrhizal Genomics Consortium"/>
            <person name="Kohler A."/>
            <person name="Kuo A."/>
            <person name="Nagy L.G."/>
            <person name="Floudas D."/>
            <person name="Copeland A."/>
            <person name="Barry K.W."/>
            <person name="Cichocki N."/>
            <person name="Veneault-Fourrey C."/>
            <person name="LaButti K."/>
            <person name="Lindquist E.A."/>
            <person name="Lipzen A."/>
            <person name="Lundell T."/>
            <person name="Morin E."/>
            <person name="Murat C."/>
            <person name="Riley R."/>
            <person name="Ohm R."/>
            <person name="Sun H."/>
            <person name="Tunlid A."/>
            <person name="Henrissat B."/>
            <person name="Grigoriev I.V."/>
            <person name="Hibbett D.S."/>
            <person name="Martin F."/>
        </authorList>
    </citation>
    <scope>NUCLEOTIDE SEQUENCE [LARGE SCALE GENOMIC DNA]</scope>
    <source>
        <strain evidence="3">Marx 270</strain>
    </source>
</reference>
<keyword evidence="3" id="KW-1185">Reference proteome</keyword>
<evidence type="ECO:0000313" key="2">
    <source>
        <dbReference type="EMBL" id="KIO00198.1"/>
    </source>
</evidence>
<gene>
    <name evidence="2" type="ORF">M404DRAFT_1004122</name>
</gene>
<keyword evidence="1" id="KW-0732">Signal</keyword>
<dbReference type="InParanoid" id="A0A0C3ITH2"/>
<feature type="non-terminal residue" evidence="2">
    <location>
        <position position="57"/>
    </location>
</feature>
<feature type="chain" id="PRO_5002175391" evidence="1">
    <location>
        <begin position="22"/>
        <end position="57"/>
    </location>
</feature>
<proteinExistence type="predicted"/>
<dbReference type="HOGENOM" id="CLU_3002171_0_0_1"/>
<dbReference type="Proteomes" id="UP000054217">
    <property type="component" value="Unassembled WGS sequence"/>
</dbReference>
<reference evidence="2 3" key="1">
    <citation type="submission" date="2014-04" db="EMBL/GenBank/DDBJ databases">
        <authorList>
            <consortium name="DOE Joint Genome Institute"/>
            <person name="Kuo A."/>
            <person name="Kohler A."/>
            <person name="Costa M.D."/>
            <person name="Nagy L.G."/>
            <person name="Floudas D."/>
            <person name="Copeland A."/>
            <person name="Barry K.W."/>
            <person name="Cichocki N."/>
            <person name="Veneault-Fourrey C."/>
            <person name="LaButti K."/>
            <person name="Lindquist E.A."/>
            <person name="Lipzen A."/>
            <person name="Lundell T."/>
            <person name="Morin E."/>
            <person name="Murat C."/>
            <person name="Sun H."/>
            <person name="Tunlid A."/>
            <person name="Henrissat B."/>
            <person name="Grigoriev I.V."/>
            <person name="Hibbett D.S."/>
            <person name="Martin F."/>
            <person name="Nordberg H.P."/>
            <person name="Cantor M.N."/>
            <person name="Hua S.X."/>
        </authorList>
    </citation>
    <scope>NUCLEOTIDE SEQUENCE [LARGE SCALE GENOMIC DNA]</scope>
    <source>
        <strain evidence="2 3">Marx 270</strain>
    </source>
</reference>
<protein>
    <submittedName>
        <fullName evidence="2">Uncharacterized protein</fullName>
    </submittedName>
</protein>
<accession>A0A0C3ITH2</accession>
<dbReference type="EMBL" id="KN831998">
    <property type="protein sequence ID" value="KIO00198.1"/>
    <property type="molecule type" value="Genomic_DNA"/>
</dbReference>
<evidence type="ECO:0000256" key="1">
    <source>
        <dbReference type="SAM" id="SignalP"/>
    </source>
</evidence>